<keyword evidence="1" id="KW-0436">Ligase</keyword>
<accession>A0A177AUX6</accession>
<dbReference type="InterPro" id="IPR020845">
    <property type="entry name" value="AMP-binding_CS"/>
</dbReference>
<dbReference type="GO" id="GO:0016020">
    <property type="term" value="C:membrane"/>
    <property type="evidence" value="ECO:0007669"/>
    <property type="project" value="TreeGrafter"/>
</dbReference>
<protein>
    <recommendedName>
        <fullName evidence="4">long-chain-fatty-acid--CoA ligase</fullName>
        <ecNumber evidence="4">6.2.1.3</ecNumber>
    </recommendedName>
</protein>
<keyword evidence="2" id="KW-0276">Fatty acid metabolism</keyword>
<sequence>MTTKYDGLFSNDLPYYTSNVKAETRIRKVDLVNKPITIPDLLKKTLINLKDEKDTVNALAHQKKIGSIWKFISYQQYYLQIRQFSNALIEIGIKEADAVSIIGFNSIYWHISYMGAIHAGAIAVGLYPTNSEEITMHCIKLSNTRVIVIDDLKYLEKLQKIKESSHDFSIVFCGNDLGSIENCKNVYTWNEFIKLSHNQDEILDERISNLRPNKCASLVFTSGTTGFPKAVMLSHDNMIWTASQFYNEIGEECDREKLISYLPLSHVAAQMLDIIFPIVKSCTVYFAQPTSLKGTLVNTLNEVKPTLFLGVPRVFEKIYEKMKESGAHNSTIKSWIVNYAKYVANDYYTTKMEKSDYSKGMVFGLVNKIVYNKAKYALGLDKCKYIFYGAAPISFNTIDFFMSVGLLLHGVYGLSECSGPHSVMKSGQFHNRTVGVPMKWTETRIGKEDELEISGRHIFIGYKDNDEVNDSVFSENFFKTGDQAKYVKYPNSKDHIQIIGRLKEMVITSGGENVPVVEIENRLKKYIPIVSNAIIIGDNRKFISALLTIKTNVNLETMEPLPELTDSAIAWCQSIGSDSKTIGL</sequence>
<evidence type="ECO:0000256" key="1">
    <source>
        <dbReference type="ARBA" id="ARBA00022598"/>
    </source>
</evidence>
<dbReference type="InterPro" id="IPR000873">
    <property type="entry name" value="AMP-dep_synth/lig_dom"/>
</dbReference>
<dbReference type="Pfam" id="PF00501">
    <property type="entry name" value="AMP-binding"/>
    <property type="match status" value="1"/>
</dbReference>
<proteinExistence type="predicted"/>
<dbReference type="GO" id="GO:0005783">
    <property type="term" value="C:endoplasmic reticulum"/>
    <property type="evidence" value="ECO:0007669"/>
    <property type="project" value="TreeGrafter"/>
</dbReference>
<dbReference type="EC" id="6.2.1.3" evidence="4"/>
<evidence type="ECO:0000256" key="3">
    <source>
        <dbReference type="ARBA" id="ARBA00023098"/>
    </source>
</evidence>
<feature type="domain" description="AMP-dependent synthetase/ligase" evidence="5">
    <location>
        <begin position="68"/>
        <end position="452"/>
    </location>
</feature>
<dbReference type="PANTHER" id="PTHR43272:SF32">
    <property type="entry name" value="AMP-DEPENDENT SYNTHETASE_LIGASE DOMAIN-CONTAINING PROTEIN"/>
    <property type="match status" value="1"/>
</dbReference>
<gene>
    <name evidence="6" type="ORF">A3Q56_07268</name>
</gene>
<dbReference type="EMBL" id="LWCA01001492">
    <property type="protein sequence ID" value="OAF65014.1"/>
    <property type="molecule type" value="Genomic_DNA"/>
</dbReference>
<reference evidence="6 7" key="1">
    <citation type="submission" date="2016-04" db="EMBL/GenBank/DDBJ databases">
        <title>The genome of Intoshia linei affirms orthonectids as highly simplified spiralians.</title>
        <authorList>
            <person name="Mikhailov K.V."/>
            <person name="Slusarev G.S."/>
            <person name="Nikitin M.A."/>
            <person name="Logacheva M.D."/>
            <person name="Penin A."/>
            <person name="Aleoshin V."/>
            <person name="Panchin Y.V."/>
        </authorList>
    </citation>
    <scope>NUCLEOTIDE SEQUENCE [LARGE SCALE GENOMIC DNA]</scope>
    <source>
        <strain evidence="6">Intl2013</strain>
        <tissue evidence="6">Whole animal</tissue>
    </source>
</reference>
<dbReference type="PANTHER" id="PTHR43272">
    <property type="entry name" value="LONG-CHAIN-FATTY-ACID--COA LIGASE"/>
    <property type="match status" value="1"/>
</dbReference>
<dbReference type="OrthoDB" id="3633556at2759"/>
<evidence type="ECO:0000256" key="4">
    <source>
        <dbReference type="ARBA" id="ARBA00026121"/>
    </source>
</evidence>
<dbReference type="Gene3D" id="3.40.50.12780">
    <property type="entry name" value="N-terminal domain of ligase-like"/>
    <property type="match status" value="1"/>
</dbReference>
<evidence type="ECO:0000313" key="6">
    <source>
        <dbReference type="EMBL" id="OAF65014.1"/>
    </source>
</evidence>
<name>A0A177AUX6_9BILA</name>
<dbReference type="InterPro" id="IPR042099">
    <property type="entry name" value="ANL_N_sf"/>
</dbReference>
<keyword evidence="7" id="KW-1185">Reference proteome</keyword>
<dbReference type="GO" id="GO:0004467">
    <property type="term" value="F:long-chain fatty acid-CoA ligase activity"/>
    <property type="evidence" value="ECO:0007669"/>
    <property type="project" value="UniProtKB-EC"/>
</dbReference>
<dbReference type="Proteomes" id="UP000078046">
    <property type="component" value="Unassembled WGS sequence"/>
</dbReference>
<dbReference type="SUPFAM" id="SSF56801">
    <property type="entry name" value="Acetyl-CoA synthetase-like"/>
    <property type="match status" value="1"/>
</dbReference>
<dbReference type="AlphaFoldDB" id="A0A177AUX6"/>
<evidence type="ECO:0000313" key="7">
    <source>
        <dbReference type="Proteomes" id="UP000078046"/>
    </source>
</evidence>
<comment type="caution">
    <text evidence="6">The sequence shown here is derived from an EMBL/GenBank/DDBJ whole genome shotgun (WGS) entry which is preliminary data.</text>
</comment>
<organism evidence="6 7">
    <name type="scientific">Intoshia linei</name>
    <dbReference type="NCBI Taxonomy" id="1819745"/>
    <lineage>
        <taxon>Eukaryota</taxon>
        <taxon>Metazoa</taxon>
        <taxon>Spiralia</taxon>
        <taxon>Lophotrochozoa</taxon>
        <taxon>Mesozoa</taxon>
        <taxon>Orthonectida</taxon>
        <taxon>Rhopaluridae</taxon>
        <taxon>Intoshia</taxon>
    </lineage>
</organism>
<keyword evidence="3" id="KW-0443">Lipid metabolism</keyword>
<evidence type="ECO:0000259" key="5">
    <source>
        <dbReference type="Pfam" id="PF00501"/>
    </source>
</evidence>
<dbReference type="PROSITE" id="PS00455">
    <property type="entry name" value="AMP_BINDING"/>
    <property type="match status" value="1"/>
</dbReference>
<evidence type="ECO:0000256" key="2">
    <source>
        <dbReference type="ARBA" id="ARBA00022832"/>
    </source>
</evidence>